<dbReference type="Pfam" id="PF04234">
    <property type="entry name" value="CopC"/>
    <property type="match status" value="1"/>
</dbReference>
<accession>A0A4Q2KYP9</accession>
<protein>
    <submittedName>
        <fullName evidence="8">Copper resistance protein CopC</fullName>
    </submittedName>
</protein>
<evidence type="ECO:0000256" key="2">
    <source>
        <dbReference type="ARBA" id="ARBA00022723"/>
    </source>
</evidence>
<gene>
    <name evidence="8" type="ORF">ESP51_13160</name>
</gene>
<dbReference type="Proteomes" id="UP000293865">
    <property type="component" value="Unassembled WGS sequence"/>
</dbReference>
<feature type="domain" description="CopC" evidence="7">
    <location>
        <begin position="55"/>
        <end position="147"/>
    </location>
</feature>
<evidence type="ECO:0000313" key="9">
    <source>
        <dbReference type="Proteomes" id="UP000293865"/>
    </source>
</evidence>
<evidence type="ECO:0000256" key="4">
    <source>
        <dbReference type="ARBA" id="ARBA00023008"/>
    </source>
</evidence>
<dbReference type="GO" id="GO:0042597">
    <property type="term" value="C:periplasmic space"/>
    <property type="evidence" value="ECO:0007669"/>
    <property type="project" value="InterPro"/>
</dbReference>
<dbReference type="OrthoDB" id="5242236at2"/>
<keyword evidence="3" id="KW-0732">Signal</keyword>
<keyword evidence="6" id="KW-1133">Transmembrane helix</keyword>
<dbReference type="GO" id="GO:0005886">
    <property type="term" value="C:plasma membrane"/>
    <property type="evidence" value="ECO:0007669"/>
    <property type="project" value="TreeGrafter"/>
</dbReference>
<evidence type="ECO:0000313" key="8">
    <source>
        <dbReference type="EMBL" id="RXZ68751.1"/>
    </source>
</evidence>
<dbReference type="InterPro" id="IPR032694">
    <property type="entry name" value="CopC/D"/>
</dbReference>
<dbReference type="InterPro" id="IPR014756">
    <property type="entry name" value="Ig_E-set"/>
</dbReference>
<dbReference type="SUPFAM" id="SSF81296">
    <property type="entry name" value="E set domains"/>
    <property type="match status" value="1"/>
</dbReference>
<dbReference type="GO" id="GO:0006825">
    <property type="term" value="P:copper ion transport"/>
    <property type="evidence" value="ECO:0007669"/>
    <property type="project" value="InterPro"/>
</dbReference>
<name>A0A4Q2KYP9_9MICO</name>
<sequence length="225" mass="23043">MTNETPISTAATSMATSADAPADRARRLRALVLAGAALTAAALFALADTSPALAHDELIGSSPEQGEVLDASPEAIGLSFSNDIIEVGTTVVVVDHHGEEISVEEPVIAGSEVTVELPADLSGDYQVRWRAVSSDGHPIEGTIDFGVGAEATGVWEEQPPHTDDADGADADGENGGTDEQADDAAASDAGVWLVVAIVAGSLLVAALIAGIITSEVRRRRRRNAA</sequence>
<keyword evidence="6" id="KW-0472">Membrane</keyword>
<evidence type="ECO:0000256" key="6">
    <source>
        <dbReference type="SAM" id="Phobius"/>
    </source>
</evidence>
<keyword evidence="4" id="KW-0186">Copper</keyword>
<comment type="caution">
    <text evidence="8">The sequence shown here is derived from an EMBL/GenBank/DDBJ whole genome shotgun (WGS) entry which is preliminary data.</text>
</comment>
<organism evidence="8 9">
    <name type="scientific">Agromyces albus</name>
    <dbReference type="NCBI Taxonomy" id="205332"/>
    <lineage>
        <taxon>Bacteria</taxon>
        <taxon>Bacillati</taxon>
        <taxon>Actinomycetota</taxon>
        <taxon>Actinomycetes</taxon>
        <taxon>Micrococcales</taxon>
        <taxon>Microbacteriaceae</taxon>
        <taxon>Agromyces</taxon>
    </lineage>
</organism>
<evidence type="ECO:0000256" key="5">
    <source>
        <dbReference type="SAM" id="MobiDB-lite"/>
    </source>
</evidence>
<comment type="subcellular location">
    <subcellularLocation>
        <location evidence="1">Cell envelope</location>
    </subcellularLocation>
</comment>
<dbReference type="GO" id="GO:0005507">
    <property type="term" value="F:copper ion binding"/>
    <property type="evidence" value="ECO:0007669"/>
    <property type="project" value="InterPro"/>
</dbReference>
<keyword evidence="6" id="KW-0812">Transmembrane</keyword>
<dbReference type="GO" id="GO:0030313">
    <property type="term" value="C:cell envelope"/>
    <property type="evidence" value="ECO:0007669"/>
    <property type="project" value="UniProtKB-SubCell"/>
</dbReference>
<keyword evidence="2" id="KW-0479">Metal-binding</keyword>
<proteinExistence type="predicted"/>
<dbReference type="RefSeq" id="WP_129521357.1">
    <property type="nucleotide sequence ID" value="NZ_SDPN01000025.1"/>
</dbReference>
<keyword evidence="9" id="KW-1185">Reference proteome</keyword>
<dbReference type="InterPro" id="IPR014755">
    <property type="entry name" value="Cu-Rt/internalin_Ig-like"/>
</dbReference>
<feature type="transmembrane region" description="Helical" evidence="6">
    <location>
        <begin position="189"/>
        <end position="212"/>
    </location>
</feature>
<evidence type="ECO:0000256" key="3">
    <source>
        <dbReference type="ARBA" id="ARBA00022729"/>
    </source>
</evidence>
<dbReference type="EMBL" id="SDPN01000025">
    <property type="protein sequence ID" value="RXZ68751.1"/>
    <property type="molecule type" value="Genomic_DNA"/>
</dbReference>
<reference evidence="8 9" key="1">
    <citation type="submission" date="2019-01" db="EMBL/GenBank/DDBJ databases">
        <title>Agromyces.</title>
        <authorList>
            <person name="Li J."/>
        </authorList>
    </citation>
    <scope>NUCLEOTIDE SEQUENCE [LARGE SCALE GENOMIC DNA]</scope>
    <source>
        <strain evidence="8 9">DSM 15934</strain>
    </source>
</reference>
<dbReference type="Gene3D" id="2.60.40.1220">
    <property type="match status" value="1"/>
</dbReference>
<evidence type="ECO:0000256" key="1">
    <source>
        <dbReference type="ARBA" id="ARBA00004196"/>
    </source>
</evidence>
<evidence type="ECO:0000259" key="7">
    <source>
        <dbReference type="Pfam" id="PF04234"/>
    </source>
</evidence>
<dbReference type="AlphaFoldDB" id="A0A4Q2KYP9"/>
<dbReference type="InterPro" id="IPR007348">
    <property type="entry name" value="CopC_dom"/>
</dbReference>
<feature type="region of interest" description="Disordered" evidence="5">
    <location>
        <begin position="156"/>
        <end position="183"/>
    </location>
</feature>
<dbReference type="GO" id="GO:0046688">
    <property type="term" value="P:response to copper ion"/>
    <property type="evidence" value="ECO:0007669"/>
    <property type="project" value="InterPro"/>
</dbReference>
<dbReference type="PANTHER" id="PTHR34820:SF4">
    <property type="entry name" value="INNER MEMBRANE PROTEIN YEBZ"/>
    <property type="match status" value="1"/>
</dbReference>
<dbReference type="PANTHER" id="PTHR34820">
    <property type="entry name" value="INNER MEMBRANE PROTEIN YEBZ"/>
    <property type="match status" value="1"/>
</dbReference>